<dbReference type="EMBL" id="CAJNOL010000645">
    <property type="protein sequence ID" value="CAF1151097.1"/>
    <property type="molecule type" value="Genomic_DNA"/>
</dbReference>
<dbReference type="AlphaFoldDB" id="A0A814IMK7"/>
<feature type="region of interest" description="Disordered" evidence="1">
    <location>
        <begin position="148"/>
        <end position="177"/>
    </location>
</feature>
<comment type="caution">
    <text evidence="2">The sequence shown here is derived from an EMBL/GenBank/DDBJ whole genome shotgun (WGS) entry which is preliminary data.</text>
</comment>
<proteinExistence type="predicted"/>
<gene>
    <name evidence="3" type="ORF">JXQ802_LOCUS21733</name>
    <name evidence="2" type="ORF">PYM288_LOCUS15911</name>
</gene>
<feature type="compositionally biased region" description="Polar residues" evidence="1">
    <location>
        <begin position="91"/>
        <end position="116"/>
    </location>
</feature>
<dbReference type="EMBL" id="CAJNOH010000394">
    <property type="protein sequence ID" value="CAF1026665.1"/>
    <property type="molecule type" value="Genomic_DNA"/>
</dbReference>
<dbReference type="Proteomes" id="UP000663854">
    <property type="component" value="Unassembled WGS sequence"/>
</dbReference>
<dbReference type="Gene3D" id="4.10.1000.40">
    <property type="match status" value="1"/>
</dbReference>
<reference evidence="2" key="1">
    <citation type="submission" date="2021-02" db="EMBL/GenBank/DDBJ databases">
        <authorList>
            <person name="Nowell W R."/>
        </authorList>
    </citation>
    <scope>NUCLEOTIDE SEQUENCE</scope>
</reference>
<evidence type="ECO:0000313" key="2">
    <source>
        <dbReference type="EMBL" id="CAF1026665.1"/>
    </source>
</evidence>
<evidence type="ECO:0000313" key="3">
    <source>
        <dbReference type="EMBL" id="CAF1151097.1"/>
    </source>
</evidence>
<dbReference type="Proteomes" id="UP000663870">
    <property type="component" value="Unassembled WGS sequence"/>
</dbReference>
<evidence type="ECO:0000313" key="5">
    <source>
        <dbReference type="Proteomes" id="UP000663870"/>
    </source>
</evidence>
<evidence type="ECO:0000313" key="4">
    <source>
        <dbReference type="Proteomes" id="UP000663854"/>
    </source>
</evidence>
<feature type="compositionally biased region" description="Basic and acidic residues" evidence="1">
    <location>
        <begin position="148"/>
        <end position="160"/>
    </location>
</feature>
<evidence type="ECO:0000256" key="1">
    <source>
        <dbReference type="SAM" id="MobiDB-lite"/>
    </source>
</evidence>
<organism evidence="2 4">
    <name type="scientific">Rotaria sordida</name>
    <dbReference type="NCBI Taxonomy" id="392033"/>
    <lineage>
        <taxon>Eukaryota</taxon>
        <taxon>Metazoa</taxon>
        <taxon>Spiralia</taxon>
        <taxon>Gnathifera</taxon>
        <taxon>Rotifera</taxon>
        <taxon>Eurotatoria</taxon>
        <taxon>Bdelloidea</taxon>
        <taxon>Philodinida</taxon>
        <taxon>Philodinidae</taxon>
        <taxon>Rotaria</taxon>
    </lineage>
</organism>
<name>A0A814IMK7_9BILA</name>
<sequence>MTSHRTTPGHQWRVKIMGLGQDVTVIQLSNQFEVEPQQISIHKSQTHSSKLYALINGFKSEEQAIMFLSKWSDIFTDTEINISYELDTDTNESNTKINSDSNRSQFTSSNRSTYNHGSDDDDDASNSPYGIRTNRALIYATNSMLTDRTRDSYQQDRDDSYSSQSKTHSKHTQCRHGDSCYTADCPYRHSPEWRACKKGAQCKDYACSANHPRNRKAKCKHGSECWTASCSYLHPNTNKSESSYDDDNDQSYSHVQLNEDDFDEVGYNRKYLL</sequence>
<accession>A0A814IMK7</accession>
<keyword evidence="5" id="KW-1185">Reference proteome</keyword>
<protein>
    <submittedName>
        <fullName evidence="2">Uncharacterized protein</fullName>
    </submittedName>
</protein>
<feature type="region of interest" description="Disordered" evidence="1">
    <location>
        <begin position="90"/>
        <end position="129"/>
    </location>
</feature>